<gene>
    <name evidence="1" type="ORF">JOF55_000751</name>
</gene>
<accession>A0AAE3ZAX1</accession>
<sequence length="136" mass="14616">MTSPESGFMQASSAMGSIAAENAWLQEQISAGHLKMDSDAAEAGAKVYEDKAFKVEELARQANQLQQVSGLGDYASGVQLARKFGLKASNGQTGAADLLSQCADELRRKADLYRQAVKDYRATDDQISQGLQRGVQ</sequence>
<evidence type="ECO:0000313" key="2">
    <source>
        <dbReference type="Proteomes" id="UP001180845"/>
    </source>
</evidence>
<organism evidence="1 2">
    <name type="scientific">Haloactinomyces albus</name>
    <dbReference type="NCBI Taxonomy" id="1352928"/>
    <lineage>
        <taxon>Bacteria</taxon>
        <taxon>Bacillati</taxon>
        <taxon>Actinomycetota</taxon>
        <taxon>Actinomycetes</taxon>
        <taxon>Actinopolysporales</taxon>
        <taxon>Actinopolysporaceae</taxon>
        <taxon>Haloactinomyces</taxon>
    </lineage>
</organism>
<evidence type="ECO:0000313" key="1">
    <source>
        <dbReference type="EMBL" id="MDR7300570.1"/>
    </source>
</evidence>
<dbReference type="EMBL" id="JAVDXW010000001">
    <property type="protein sequence ID" value="MDR7300570.1"/>
    <property type="molecule type" value="Genomic_DNA"/>
</dbReference>
<name>A0AAE3ZAX1_9ACTN</name>
<dbReference type="RefSeq" id="WP_310269568.1">
    <property type="nucleotide sequence ID" value="NZ_JAVDXW010000001.1"/>
</dbReference>
<proteinExistence type="predicted"/>
<keyword evidence="2" id="KW-1185">Reference proteome</keyword>
<evidence type="ECO:0008006" key="3">
    <source>
        <dbReference type="Google" id="ProtNLM"/>
    </source>
</evidence>
<reference evidence="1" key="1">
    <citation type="submission" date="2023-07" db="EMBL/GenBank/DDBJ databases">
        <title>Sequencing the genomes of 1000 actinobacteria strains.</title>
        <authorList>
            <person name="Klenk H.-P."/>
        </authorList>
    </citation>
    <scope>NUCLEOTIDE SEQUENCE</scope>
    <source>
        <strain evidence="1">DSM 45977</strain>
    </source>
</reference>
<comment type="caution">
    <text evidence="1">The sequence shown here is derived from an EMBL/GenBank/DDBJ whole genome shotgun (WGS) entry which is preliminary data.</text>
</comment>
<protein>
    <recommendedName>
        <fullName evidence="3">Excreted virulence factor EspC, type VII ESX diderm</fullName>
    </recommendedName>
</protein>
<dbReference type="Proteomes" id="UP001180845">
    <property type="component" value="Unassembled WGS sequence"/>
</dbReference>
<dbReference type="AlphaFoldDB" id="A0AAE3ZAX1"/>